<reference evidence="1 2" key="1">
    <citation type="submission" date="2013-01" db="EMBL/GenBank/DDBJ databases">
        <authorList>
            <person name="Harkins D.M."/>
            <person name="Durkin A.S."/>
            <person name="Brinkac L.M."/>
            <person name="Haft D.H."/>
            <person name="Selengut J.D."/>
            <person name="Sanka R."/>
            <person name="DePew J."/>
            <person name="Purushe J."/>
            <person name="Picardeau M."/>
            <person name="Werts C."/>
            <person name="Goarant C."/>
            <person name="Vinetz J.M."/>
            <person name="Sutton G.G."/>
            <person name="Nierman W.C."/>
            <person name="Fouts D.E."/>
        </authorList>
    </citation>
    <scope>NUCLEOTIDE SEQUENCE [LARGE SCALE GENOMIC DNA]</scope>
    <source>
        <strain evidence="1 2">200701872</strain>
    </source>
</reference>
<comment type="caution">
    <text evidence="1">The sequence shown here is derived from an EMBL/GenBank/DDBJ whole genome shotgun (WGS) entry which is preliminary data.</text>
</comment>
<evidence type="ECO:0000313" key="2">
    <source>
        <dbReference type="Proteomes" id="UP000012117"/>
    </source>
</evidence>
<gene>
    <name evidence="1" type="ORF">LEP1GSC124_3530</name>
</gene>
<dbReference type="EMBL" id="AKWN02000188">
    <property type="protein sequence ID" value="EMP07839.1"/>
    <property type="molecule type" value="Genomic_DNA"/>
</dbReference>
<organism evidence="1 2">
    <name type="scientific">Leptospira interrogans serovar Pyrogenes str. 200701872</name>
    <dbReference type="NCBI Taxonomy" id="1193029"/>
    <lineage>
        <taxon>Bacteria</taxon>
        <taxon>Pseudomonadati</taxon>
        <taxon>Spirochaetota</taxon>
        <taxon>Spirochaetia</taxon>
        <taxon>Leptospirales</taxon>
        <taxon>Leptospiraceae</taxon>
        <taxon>Leptospira</taxon>
    </lineage>
</organism>
<proteinExistence type="predicted"/>
<evidence type="ECO:0000313" key="1">
    <source>
        <dbReference type="EMBL" id="EMP07839.1"/>
    </source>
</evidence>
<accession>M7AAK7</accession>
<sequence>MHENILKKLLKECSKNINESTSFFSKYIDFFIRKLPELFPAKSN</sequence>
<dbReference type="Proteomes" id="UP000012117">
    <property type="component" value="Unassembled WGS sequence"/>
</dbReference>
<protein>
    <submittedName>
        <fullName evidence="1">Uncharacterized protein</fullName>
    </submittedName>
</protein>
<name>M7AAK7_LEPIR</name>
<dbReference type="AlphaFoldDB" id="M7AAK7"/>
<dbReference type="BioCyc" id="LINT1193029:G11R4-3023-MONOMER"/>